<dbReference type="Proteomes" id="UP000265520">
    <property type="component" value="Unassembled WGS sequence"/>
</dbReference>
<evidence type="ECO:0000256" key="1">
    <source>
        <dbReference type="SAM" id="MobiDB-lite"/>
    </source>
</evidence>
<organism evidence="2 3">
    <name type="scientific">Trifolium medium</name>
    <dbReference type="NCBI Taxonomy" id="97028"/>
    <lineage>
        <taxon>Eukaryota</taxon>
        <taxon>Viridiplantae</taxon>
        <taxon>Streptophyta</taxon>
        <taxon>Embryophyta</taxon>
        <taxon>Tracheophyta</taxon>
        <taxon>Spermatophyta</taxon>
        <taxon>Magnoliopsida</taxon>
        <taxon>eudicotyledons</taxon>
        <taxon>Gunneridae</taxon>
        <taxon>Pentapetalae</taxon>
        <taxon>rosids</taxon>
        <taxon>fabids</taxon>
        <taxon>Fabales</taxon>
        <taxon>Fabaceae</taxon>
        <taxon>Papilionoideae</taxon>
        <taxon>50 kb inversion clade</taxon>
        <taxon>NPAAA clade</taxon>
        <taxon>Hologalegina</taxon>
        <taxon>IRL clade</taxon>
        <taxon>Trifolieae</taxon>
        <taxon>Trifolium</taxon>
    </lineage>
</organism>
<evidence type="ECO:0000313" key="3">
    <source>
        <dbReference type="Proteomes" id="UP000265520"/>
    </source>
</evidence>
<dbReference type="EMBL" id="LXQA011194613">
    <property type="protein sequence ID" value="MCI88490.1"/>
    <property type="molecule type" value="Genomic_DNA"/>
</dbReference>
<evidence type="ECO:0000313" key="2">
    <source>
        <dbReference type="EMBL" id="MCI88490.1"/>
    </source>
</evidence>
<name>A0A392VPX2_9FABA</name>
<sequence length="39" mass="4276">MSFRAKNLVAGRGARQPSPKLARMGLALDLSSPGEQYWD</sequence>
<feature type="region of interest" description="Disordered" evidence="1">
    <location>
        <begin position="1"/>
        <end position="20"/>
    </location>
</feature>
<comment type="caution">
    <text evidence="2">The sequence shown here is derived from an EMBL/GenBank/DDBJ whole genome shotgun (WGS) entry which is preliminary data.</text>
</comment>
<dbReference type="AlphaFoldDB" id="A0A392VPX2"/>
<feature type="non-terminal residue" evidence="2">
    <location>
        <position position="39"/>
    </location>
</feature>
<proteinExistence type="predicted"/>
<reference evidence="2 3" key="1">
    <citation type="journal article" date="2018" name="Front. Plant Sci.">
        <title>Red Clover (Trifolium pratense) and Zigzag Clover (T. medium) - A Picture of Genomic Similarities and Differences.</title>
        <authorList>
            <person name="Dluhosova J."/>
            <person name="Istvanek J."/>
            <person name="Nedelnik J."/>
            <person name="Repkova J."/>
        </authorList>
    </citation>
    <scope>NUCLEOTIDE SEQUENCE [LARGE SCALE GENOMIC DNA]</scope>
    <source>
        <strain evidence="3">cv. 10/8</strain>
        <tissue evidence="2">Leaf</tissue>
    </source>
</reference>
<keyword evidence="3" id="KW-1185">Reference proteome</keyword>
<protein>
    <submittedName>
        <fullName evidence="2">Uncharacterized protein</fullName>
    </submittedName>
</protein>
<accession>A0A392VPX2</accession>